<dbReference type="RefSeq" id="WP_317833802.1">
    <property type="nucleotide sequence ID" value="NZ_CP136920.1"/>
</dbReference>
<dbReference type="GO" id="GO:0000166">
    <property type="term" value="F:nucleotide binding"/>
    <property type="evidence" value="ECO:0007669"/>
    <property type="project" value="InterPro"/>
</dbReference>
<name>A0AAQ3L801_9BACT</name>
<evidence type="ECO:0000259" key="2">
    <source>
        <dbReference type="Pfam" id="PF22725"/>
    </source>
</evidence>
<sequence length="388" mass="42578">MALNRKLRMGMVGGGQGAFIGAVHRMAANLDGKIELVAGCFSSDPKKSKASGKELFLSSDRIYTNYEEMAKTEAALPADKRIDFVSIVTPNHMHFPVAAAFLKAGINVVCDKPMTFDLAEAKQLRTIAKRSKKVFALTHNYTGYPMVKEARDIVSKGKIGKILKIVAEYPQGWLIDAIENDDQKQAAWRTDPKRAGASCCMGDIGTHAENLGRYITGLEIDEICAEFTTFVPGRKLEDDGNCLIRYKGGAKGILFASQISAGEENNLNIRIYGTKGSLEWFQEHPNELVMKFQDKPRQIIRRGNGYVSKAAAGSSRLPAGHQEAFLEAFANIYVAASDAIADEVQGKFPRKSGYDFPGIEDGVYGMAFIETVVKSAGTKQKWTKFPKV</sequence>
<proteinExistence type="predicted"/>
<dbReference type="InterPro" id="IPR036291">
    <property type="entry name" value="NAD(P)-bd_dom_sf"/>
</dbReference>
<dbReference type="Gene3D" id="3.30.360.10">
    <property type="entry name" value="Dihydrodipicolinate Reductase, domain 2"/>
    <property type="match status" value="1"/>
</dbReference>
<feature type="domain" description="GFO/IDH/MocA-like oxidoreductase" evidence="2">
    <location>
        <begin position="148"/>
        <end position="279"/>
    </location>
</feature>
<evidence type="ECO:0000259" key="1">
    <source>
        <dbReference type="Pfam" id="PF01408"/>
    </source>
</evidence>
<keyword evidence="4" id="KW-1185">Reference proteome</keyword>
<dbReference type="InterPro" id="IPR000683">
    <property type="entry name" value="Gfo/Idh/MocA-like_OxRdtase_N"/>
</dbReference>
<organism evidence="3 4">
    <name type="scientific">Rubellicoccus peritrichatus</name>
    <dbReference type="NCBI Taxonomy" id="3080537"/>
    <lineage>
        <taxon>Bacteria</taxon>
        <taxon>Pseudomonadati</taxon>
        <taxon>Verrucomicrobiota</taxon>
        <taxon>Opitutia</taxon>
        <taxon>Puniceicoccales</taxon>
        <taxon>Cerasicoccaceae</taxon>
        <taxon>Rubellicoccus</taxon>
    </lineage>
</organism>
<feature type="domain" description="Gfo/Idh/MocA-like oxidoreductase N-terminal" evidence="1">
    <location>
        <begin position="7"/>
        <end position="138"/>
    </location>
</feature>
<dbReference type="Gene3D" id="3.40.50.720">
    <property type="entry name" value="NAD(P)-binding Rossmann-like Domain"/>
    <property type="match status" value="1"/>
</dbReference>
<dbReference type="SUPFAM" id="SSF55347">
    <property type="entry name" value="Glyceraldehyde-3-phosphate dehydrogenase-like, C-terminal domain"/>
    <property type="match status" value="1"/>
</dbReference>
<dbReference type="Pfam" id="PF22725">
    <property type="entry name" value="GFO_IDH_MocA_C3"/>
    <property type="match status" value="1"/>
</dbReference>
<gene>
    <name evidence="3" type="ORF">RZN69_22195</name>
</gene>
<dbReference type="InterPro" id="IPR055170">
    <property type="entry name" value="GFO_IDH_MocA-like_dom"/>
</dbReference>
<dbReference type="AlphaFoldDB" id="A0AAQ3L801"/>
<dbReference type="SUPFAM" id="SSF51735">
    <property type="entry name" value="NAD(P)-binding Rossmann-fold domains"/>
    <property type="match status" value="1"/>
</dbReference>
<dbReference type="Pfam" id="PF01408">
    <property type="entry name" value="GFO_IDH_MocA"/>
    <property type="match status" value="1"/>
</dbReference>
<reference evidence="3 4" key="1">
    <citation type="submission" date="2023-10" db="EMBL/GenBank/DDBJ databases">
        <title>Rubellicoccus peritrichatus gen. nov., sp. nov., isolated from an algae of coral reef tank.</title>
        <authorList>
            <person name="Luo J."/>
        </authorList>
    </citation>
    <scope>NUCLEOTIDE SEQUENCE [LARGE SCALE GENOMIC DNA]</scope>
    <source>
        <strain evidence="3 4">CR14</strain>
    </source>
</reference>
<evidence type="ECO:0000313" key="3">
    <source>
        <dbReference type="EMBL" id="WOO41339.1"/>
    </source>
</evidence>
<dbReference type="PANTHER" id="PTHR43708">
    <property type="entry name" value="CONSERVED EXPRESSED OXIDOREDUCTASE (EUROFUNG)"/>
    <property type="match status" value="1"/>
</dbReference>
<evidence type="ECO:0000313" key="4">
    <source>
        <dbReference type="Proteomes" id="UP001304300"/>
    </source>
</evidence>
<dbReference type="PANTHER" id="PTHR43708:SF3">
    <property type="entry name" value="OXIDOREDUCTASE"/>
    <property type="match status" value="1"/>
</dbReference>
<dbReference type="Proteomes" id="UP001304300">
    <property type="component" value="Chromosome"/>
</dbReference>
<dbReference type="InterPro" id="IPR051317">
    <property type="entry name" value="Gfo/Idh/MocA_oxidoreduct"/>
</dbReference>
<accession>A0AAQ3L801</accession>
<dbReference type="EMBL" id="CP136920">
    <property type="protein sequence ID" value="WOO41339.1"/>
    <property type="molecule type" value="Genomic_DNA"/>
</dbReference>
<protein>
    <submittedName>
        <fullName evidence="3">Gfo/Idh/MocA family oxidoreductase</fullName>
    </submittedName>
</protein>